<dbReference type="PATRIC" id="fig|993517.3.peg.3188"/>
<dbReference type="InterPro" id="IPR011044">
    <property type="entry name" value="Quino_amine_DH_bsu"/>
</dbReference>
<evidence type="ECO:0000313" key="2">
    <source>
        <dbReference type="Proteomes" id="UP000007993"/>
    </source>
</evidence>
<accession>K5DG04</accession>
<dbReference type="InterPro" id="IPR010262">
    <property type="entry name" value="Arylsulfotransferase_bact"/>
</dbReference>
<evidence type="ECO:0000313" key="1">
    <source>
        <dbReference type="EMBL" id="EKK01739.1"/>
    </source>
</evidence>
<dbReference type="PANTHER" id="PTHR35340">
    <property type="entry name" value="PQQ ENZYME REPEAT PROTEIN-RELATED"/>
    <property type="match status" value="1"/>
</dbReference>
<dbReference type="SUPFAM" id="SSF63446">
    <property type="entry name" value="Type I dockerin domain"/>
    <property type="match status" value="1"/>
</dbReference>
<sequence length="443" mass="48853">MHEWAGTSPALQVELLPSGMLMRAVDDFHQDFRRNAGKTGRVELVDWDGFVIWSYTLNSSDQHLHHDVLVMPSGNVLMSSWERMSISEAIEAGRDPDAVPDGGLLTERIIEVDPFTDAIVWEWRMRDHLIQDFDSTKSNFGVIADNPGKLDINSYRQVTEDWNHVSGLDFNPYTGEILISGHGQDSIFIIDGSVTSAEAATEAGDFVYRWGNPGNYDQGNFGDRHFQSMHDAQWIAEGLPGEGNILAFNNGFQQGQSSADELVPPLQVDGTYGDIPYGPDELEWIYGGDDPEFYSGAMGGVQRLPNGNTLIAEGAYGEISEVTEAGDLVWYYVNPVLEDYALFWDEEIPSNSAGTIQQNEIFLARRYDASYPGLSGRTLTPGIALEGFLAGDMDQDGFVTLLDVPLFATALVSPGYQNEGDINRDGQVDLLDIDPFLLVLFGG</sequence>
<dbReference type="InterPro" id="IPR053143">
    <property type="entry name" value="Arylsulfate_ST"/>
</dbReference>
<dbReference type="InterPro" id="IPR036439">
    <property type="entry name" value="Dockerin_dom_sf"/>
</dbReference>
<name>K5DG04_RHOBT</name>
<organism evidence="1 2">
    <name type="scientific">Rhodopirellula baltica SH28</name>
    <dbReference type="NCBI Taxonomy" id="993517"/>
    <lineage>
        <taxon>Bacteria</taxon>
        <taxon>Pseudomonadati</taxon>
        <taxon>Planctomycetota</taxon>
        <taxon>Planctomycetia</taxon>
        <taxon>Pirellulales</taxon>
        <taxon>Pirellulaceae</taxon>
        <taxon>Rhodopirellula</taxon>
    </lineage>
</organism>
<dbReference type="PROSITE" id="PS00018">
    <property type="entry name" value="EF_HAND_1"/>
    <property type="match status" value="2"/>
</dbReference>
<dbReference type="Gene3D" id="1.10.1330.10">
    <property type="entry name" value="Dockerin domain"/>
    <property type="match status" value="1"/>
</dbReference>
<dbReference type="SUPFAM" id="SSF50969">
    <property type="entry name" value="YVTN repeat-like/Quinoprotein amine dehydrogenase"/>
    <property type="match status" value="1"/>
</dbReference>
<dbReference type="InterPro" id="IPR018247">
    <property type="entry name" value="EF_Hand_1_Ca_BS"/>
</dbReference>
<dbReference type="Pfam" id="PF05935">
    <property type="entry name" value="Arylsulfotrans"/>
    <property type="match status" value="1"/>
</dbReference>
<gene>
    <name evidence="1" type="ORF">RBSH_02943</name>
</gene>
<protein>
    <recommendedName>
        <fullName evidence="3">Dockerin domain-containing protein</fullName>
    </recommendedName>
</protein>
<dbReference type="GO" id="GO:0000272">
    <property type="term" value="P:polysaccharide catabolic process"/>
    <property type="evidence" value="ECO:0007669"/>
    <property type="project" value="InterPro"/>
</dbReference>
<evidence type="ECO:0008006" key="3">
    <source>
        <dbReference type="Google" id="ProtNLM"/>
    </source>
</evidence>
<dbReference type="GO" id="GO:0004062">
    <property type="term" value="F:aryl sulfotransferase activity"/>
    <property type="evidence" value="ECO:0007669"/>
    <property type="project" value="InterPro"/>
</dbReference>
<dbReference type="Proteomes" id="UP000007993">
    <property type="component" value="Unassembled WGS sequence"/>
</dbReference>
<dbReference type="AlphaFoldDB" id="K5DG04"/>
<comment type="caution">
    <text evidence="1">The sequence shown here is derived from an EMBL/GenBank/DDBJ whole genome shotgun (WGS) entry which is preliminary data.</text>
</comment>
<reference evidence="1 2" key="1">
    <citation type="journal article" date="2013" name="Mar. Genomics">
        <title>Expression of sulfatases in Rhodopirellula baltica and the diversity of sulfatases in the genus Rhodopirellula.</title>
        <authorList>
            <person name="Wegner C.E."/>
            <person name="Richter-Heitmann T."/>
            <person name="Klindworth A."/>
            <person name="Klockow C."/>
            <person name="Richter M."/>
            <person name="Achstetter T."/>
            <person name="Glockner F.O."/>
            <person name="Harder J."/>
        </authorList>
    </citation>
    <scope>NUCLEOTIDE SEQUENCE [LARGE SCALE GENOMIC DNA]</scope>
    <source>
        <strain evidence="1 2">SH28</strain>
    </source>
</reference>
<dbReference type="PANTHER" id="PTHR35340:SF5">
    <property type="entry name" value="ASST-DOMAIN-CONTAINING PROTEIN"/>
    <property type="match status" value="1"/>
</dbReference>
<dbReference type="EMBL" id="AMCW01000083">
    <property type="protein sequence ID" value="EKK01739.1"/>
    <property type="molecule type" value="Genomic_DNA"/>
</dbReference>
<proteinExistence type="predicted"/>